<feature type="transmembrane region" description="Helical" evidence="1">
    <location>
        <begin position="126"/>
        <end position="153"/>
    </location>
</feature>
<feature type="domain" description="Acyltransferase 3" evidence="2">
    <location>
        <begin position="10"/>
        <end position="322"/>
    </location>
</feature>
<keyword evidence="4" id="KW-1185">Reference proteome</keyword>
<dbReference type="PANTHER" id="PTHR23028:SF53">
    <property type="entry name" value="ACYL_TRANSF_3 DOMAIN-CONTAINING PROTEIN"/>
    <property type="match status" value="1"/>
</dbReference>
<feature type="transmembrane region" description="Helical" evidence="1">
    <location>
        <begin position="160"/>
        <end position="178"/>
    </location>
</feature>
<keyword evidence="1" id="KW-0472">Membrane</keyword>
<feature type="transmembrane region" description="Helical" evidence="1">
    <location>
        <begin position="12"/>
        <end position="30"/>
    </location>
</feature>
<dbReference type="OrthoDB" id="9796461at2"/>
<gene>
    <name evidence="3" type="ORF">HMPREF9452_00651</name>
</gene>
<feature type="transmembrane region" description="Helical" evidence="1">
    <location>
        <begin position="222"/>
        <end position="238"/>
    </location>
</feature>
<feature type="transmembrane region" description="Helical" evidence="1">
    <location>
        <begin position="272"/>
        <end position="290"/>
    </location>
</feature>
<organism evidence="3 4">
    <name type="scientific">Collinsella tanakaei YIT 12063</name>
    <dbReference type="NCBI Taxonomy" id="742742"/>
    <lineage>
        <taxon>Bacteria</taxon>
        <taxon>Bacillati</taxon>
        <taxon>Actinomycetota</taxon>
        <taxon>Coriobacteriia</taxon>
        <taxon>Coriobacteriales</taxon>
        <taxon>Coriobacteriaceae</taxon>
        <taxon>Collinsella</taxon>
    </lineage>
</organism>
<feature type="transmembrane region" description="Helical" evidence="1">
    <location>
        <begin position="190"/>
        <end position="210"/>
    </location>
</feature>
<feature type="transmembrane region" description="Helical" evidence="1">
    <location>
        <begin position="244"/>
        <end position="260"/>
    </location>
</feature>
<dbReference type="GeneID" id="62758419"/>
<keyword evidence="1" id="KW-0812">Transmembrane</keyword>
<keyword evidence="1" id="KW-1133">Transmembrane helix</keyword>
<dbReference type="AlphaFoldDB" id="G1WH38"/>
<evidence type="ECO:0000256" key="1">
    <source>
        <dbReference type="SAM" id="Phobius"/>
    </source>
</evidence>
<dbReference type="GO" id="GO:0000271">
    <property type="term" value="P:polysaccharide biosynthetic process"/>
    <property type="evidence" value="ECO:0007669"/>
    <property type="project" value="TreeGrafter"/>
</dbReference>
<name>G1WH38_9ACTN</name>
<dbReference type="PATRIC" id="fig|742742.3.peg.628"/>
<dbReference type="EMBL" id="ADLS01000008">
    <property type="protein sequence ID" value="EGX67189.1"/>
    <property type="molecule type" value="Genomic_DNA"/>
</dbReference>
<comment type="caution">
    <text evidence="3">The sequence shown here is derived from an EMBL/GenBank/DDBJ whole genome shotgun (WGS) entry which is preliminary data.</text>
</comment>
<reference evidence="3 4" key="1">
    <citation type="submission" date="2011-06" db="EMBL/GenBank/DDBJ databases">
        <title>The Genome Sequence of Collinsella tanakaei YIT 12063.</title>
        <authorList>
            <consortium name="The Broad Institute Genome Sequencing Platform"/>
            <person name="Earl A."/>
            <person name="Ward D."/>
            <person name="Feldgarden M."/>
            <person name="Gevers D."/>
            <person name="Morotomi M."/>
            <person name="Young S.K."/>
            <person name="Zeng Q."/>
            <person name="Gargeya S."/>
            <person name="Fitzgerald M."/>
            <person name="Haas B."/>
            <person name="Abouelleil A."/>
            <person name="Alvarado L."/>
            <person name="Arachchi H.M."/>
            <person name="Berlin A."/>
            <person name="Brown A."/>
            <person name="Chapman S.B."/>
            <person name="Chen Z."/>
            <person name="Dunbar C."/>
            <person name="Freedman E."/>
            <person name="Gearin G."/>
            <person name="Gellesch M."/>
            <person name="Goldberg J."/>
            <person name="Griggs A."/>
            <person name="Gujja S."/>
            <person name="Heiman D."/>
            <person name="Howarth C."/>
            <person name="Larson L."/>
            <person name="Lui A."/>
            <person name="MacDonald P.J.P."/>
            <person name="Mehta T."/>
            <person name="Montmayeur A."/>
            <person name="Murphy C."/>
            <person name="Neiman D."/>
            <person name="Pearson M."/>
            <person name="Priest M."/>
            <person name="Roberts A."/>
            <person name="Saif S."/>
            <person name="Shea T."/>
            <person name="Shenoy N."/>
            <person name="Sisk P."/>
            <person name="Stolte C."/>
            <person name="Sykes S."/>
            <person name="Wortman J."/>
            <person name="Nusbaum C."/>
            <person name="Birren B."/>
        </authorList>
    </citation>
    <scope>NUCLEOTIDE SEQUENCE [LARGE SCALE GENOMIC DNA]</scope>
    <source>
        <strain evidence="3 4">YIT 12063</strain>
    </source>
</reference>
<feature type="transmembrane region" description="Helical" evidence="1">
    <location>
        <begin position="50"/>
        <end position="67"/>
    </location>
</feature>
<dbReference type="InterPro" id="IPR050879">
    <property type="entry name" value="Acyltransferase_3"/>
</dbReference>
<dbReference type="eggNOG" id="COG1835">
    <property type="taxonomic scope" value="Bacteria"/>
</dbReference>
<dbReference type="Pfam" id="PF01757">
    <property type="entry name" value="Acyl_transf_3"/>
    <property type="match status" value="1"/>
</dbReference>
<feature type="transmembrane region" description="Helical" evidence="1">
    <location>
        <begin position="302"/>
        <end position="322"/>
    </location>
</feature>
<dbReference type="Proteomes" id="UP000004830">
    <property type="component" value="Unassembled WGS sequence"/>
</dbReference>
<dbReference type="PANTHER" id="PTHR23028">
    <property type="entry name" value="ACETYLTRANSFERASE"/>
    <property type="match status" value="1"/>
</dbReference>
<dbReference type="RefSeq" id="WP_009140687.1">
    <property type="nucleotide sequence ID" value="NZ_JH126467.1"/>
</dbReference>
<feature type="transmembrane region" description="Helical" evidence="1">
    <location>
        <begin position="88"/>
        <end position="106"/>
    </location>
</feature>
<proteinExistence type="predicted"/>
<dbReference type="InterPro" id="IPR002656">
    <property type="entry name" value="Acyl_transf_3_dom"/>
</dbReference>
<evidence type="ECO:0000313" key="4">
    <source>
        <dbReference type="Proteomes" id="UP000004830"/>
    </source>
</evidence>
<evidence type="ECO:0000259" key="2">
    <source>
        <dbReference type="Pfam" id="PF01757"/>
    </source>
</evidence>
<sequence>MAVQKDKRYASIDGLRSYASIGIISMHVMTNGQYALPTPLSLLISPMGEFVYLFMAVSAFSLCCGYYEQFINGSFSISSFYGRRFARLVPFFALLCLIDFISHPSFDSLYEVFANVTLCFGLLPNSSMSVVGVGWFIGLVFVFYIAFPFFCFLMGDKRRAWLALAIALIYNVVCRLYFFDANHVVVGYDFRSNILFCSVFFIVGGLVYLYRPAEAGRAANSIRFLLLAVAALSFAIVAVFGTNILLLLLFVVALLVYAVISEEPSWLVNKFTIFVSGISLEIYLCHMAVYRLLDKLLPMDQLPYAFALFLVLVGAVACSCAFKRLSRSLISVLGDRCKNVASIKG</sequence>
<dbReference type="STRING" id="742742.HMPREF9452_00651"/>
<protein>
    <recommendedName>
        <fullName evidence="2">Acyltransferase 3 domain-containing protein</fullName>
    </recommendedName>
</protein>
<accession>G1WH38</accession>
<evidence type="ECO:0000313" key="3">
    <source>
        <dbReference type="EMBL" id="EGX67189.1"/>
    </source>
</evidence>
<dbReference type="GO" id="GO:0016747">
    <property type="term" value="F:acyltransferase activity, transferring groups other than amino-acyl groups"/>
    <property type="evidence" value="ECO:0007669"/>
    <property type="project" value="InterPro"/>
</dbReference>
<dbReference type="HOGENOM" id="CLU_005679_2_2_11"/>
<dbReference type="GO" id="GO:0016020">
    <property type="term" value="C:membrane"/>
    <property type="evidence" value="ECO:0007669"/>
    <property type="project" value="TreeGrafter"/>
</dbReference>